<protein>
    <recommendedName>
        <fullName evidence="8">Strawberry notch-like protein 1</fullName>
    </recommendedName>
</protein>
<evidence type="ECO:0000256" key="1">
    <source>
        <dbReference type="ARBA" id="ARBA00006992"/>
    </source>
</evidence>
<feature type="region of interest" description="Disordered" evidence="2">
    <location>
        <begin position="527"/>
        <end position="548"/>
    </location>
</feature>
<dbReference type="GO" id="GO:0005634">
    <property type="term" value="C:nucleus"/>
    <property type="evidence" value="ECO:0007669"/>
    <property type="project" value="TreeGrafter"/>
</dbReference>
<dbReference type="GO" id="GO:0031490">
    <property type="term" value="F:chromatin DNA binding"/>
    <property type="evidence" value="ECO:0007669"/>
    <property type="project" value="TreeGrafter"/>
</dbReference>
<feature type="domain" description="Strawberry notch AAA" evidence="4">
    <location>
        <begin position="108"/>
        <end position="427"/>
    </location>
</feature>
<evidence type="ECO:0000313" key="6">
    <source>
        <dbReference type="EMBL" id="CAJ1377278.1"/>
    </source>
</evidence>
<comment type="caution">
    <text evidence="6">The sequence shown here is derived from an EMBL/GenBank/DDBJ whole genome shotgun (WGS) entry which is preliminary data.</text>
</comment>
<evidence type="ECO:0000256" key="2">
    <source>
        <dbReference type="SAM" id="MobiDB-lite"/>
    </source>
</evidence>
<dbReference type="GO" id="GO:0006355">
    <property type="term" value="P:regulation of DNA-templated transcription"/>
    <property type="evidence" value="ECO:0007669"/>
    <property type="project" value="InterPro"/>
</dbReference>
<dbReference type="PANTHER" id="PTHR12706">
    <property type="entry name" value="STRAWBERRY NOTCH-RELATED"/>
    <property type="match status" value="1"/>
</dbReference>
<evidence type="ECO:0000259" key="4">
    <source>
        <dbReference type="Pfam" id="PF13872"/>
    </source>
</evidence>
<accession>A0AA36MRC2</accession>
<dbReference type="InterPro" id="IPR057332">
    <property type="entry name" value="SBNO_a/b_dom"/>
</dbReference>
<dbReference type="Pfam" id="PF13872">
    <property type="entry name" value="AAA_34"/>
    <property type="match status" value="1"/>
</dbReference>
<feature type="domain" description="Strawberry notch helicase C" evidence="3">
    <location>
        <begin position="602"/>
        <end position="901"/>
    </location>
</feature>
<gene>
    <name evidence="6" type="ORF">EVOR1521_LOCUS6119</name>
</gene>
<dbReference type="SUPFAM" id="SSF52540">
    <property type="entry name" value="P-loop containing nucleoside triphosphate hydrolases"/>
    <property type="match status" value="1"/>
</dbReference>
<reference evidence="6" key="1">
    <citation type="submission" date="2023-08" db="EMBL/GenBank/DDBJ databases">
        <authorList>
            <person name="Chen Y."/>
            <person name="Shah S."/>
            <person name="Dougan E. K."/>
            <person name="Thang M."/>
            <person name="Chan C."/>
        </authorList>
    </citation>
    <scope>NUCLEOTIDE SEQUENCE</scope>
</reference>
<proteinExistence type="inferred from homology"/>
<dbReference type="EMBL" id="CAUJNA010000452">
    <property type="protein sequence ID" value="CAJ1377278.1"/>
    <property type="molecule type" value="Genomic_DNA"/>
</dbReference>
<feature type="region of interest" description="Disordered" evidence="2">
    <location>
        <begin position="1319"/>
        <end position="1355"/>
    </location>
</feature>
<dbReference type="InterPro" id="IPR027417">
    <property type="entry name" value="P-loop_NTPase"/>
</dbReference>
<dbReference type="Gene3D" id="3.40.50.300">
    <property type="entry name" value="P-loop containing nucleotide triphosphate hydrolases"/>
    <property type="match status" value="1"/>
</dbReference>
<dbReference type="PANTHER" id="PTHR12706:SF30">
    <property type="entry name" value="PROTEIN STRAWBERRY NOTCH-RELATED"/>
    <property type="match status" value="1"/>
</dbReference>
<dbReference type="Proteomes" id="UP001178507">
    <property type="component" value="Unassembled WGS sequence"/>
</dbReference>
<dbReference type="InterPro" id="IPR026937">
    <property type="entry name" value="SBNO_Helicase_C_dom"/>
</dbReference>
<evidence type="ECO:0000259" key="3">
    <source>
        <dbReference type="Pfam" id="PF13871"/>
    </source>
</evidence>
<dbReference type="Pfam" id="PF13871">
    <property type="entry name" value="Helicase_C_4"/>
    <property type="match status" value="1"/>
</dbReference>
<comment type="similarity">
    <text evidence="1">Belongs to the SBNO family.</text>
</comment>
<evidence type="ECO:0000313" key="7">
    <source>
        <dbReference type="Proteomes" id="UP001178507"/>
    </source>
</evidence>
<name>A0AA36MRC2_9DINO</name>
<dbReference type="GO" id="GO:0042393">
    <property type="term" value="F:histone binding"/>
    <property type="evidence" value="ECO:0007669"/>
    <property type="project" value="TreeGrafter"/>
</dbReference>
<evidence type="ECO:0008006" key="8">
    <source>
        <dbReference type="Google" id="ProtNLM"/>
    </source>
</evidence>
<keyword evidence="7" id="KW-1185">Reference proteome</keyword>
<dbReference type="Pfam" id="PF25373">
    <property type="entry name" value="SBNO"/>
    <property type="match status" value="1"/>
</dbReference>
<feature type="domain" description="SBNO alpha/beta" evidence="5">
    <location>
        <begin position="944"/>
        <end position="1075"/>
    </location>
</feature>
<dbReference type="InterPro" id="IPR026741">
    <property type="entry name" value="SNO"/>
</dbReference>
<sequence length="1355" mass="148788">MEKVLMCPRHVCILQITDPTRTGSARGAPASRPLSSILVTCAGLAMRGRPAARVSPTARILRSASIRPVLPRVRTAQKERVPQKDATIAGTERLYAGLRESTVVSGQPHPDVLCESPVMQGVSLPVLPSGLQLELPSQVVDEAWLSSLQLECVTYAVKRFETFLPNGCRAGYCLGDGTGCGKGRVIAALIWHLWNRGIRRHVWVSISADLLKDAARDLEDLGAGVAVVNLGQLKSYGSPEKGSCKKVLEKHLGCGRDGVIFLTYSMLISAKGGHSWSLDPEVTRMGQLFEWFGKGKGEGLICFDEAHKAKNLAEHVFTCTKTGRRVLQLQRACSRARVLYSTATAATEVKHMAYMDRLGLWGPGLPYSQFADFKKAVERGGLSGMELVAMSMKAQGMLSCKTLSFHSVDFSVSRVKLHKQATEQYDAAAAFWQRLWLAFSTYLDRREGDTSWNGGCPAPAPQRRKRTSRWRALLLGLFWSTQQRFFKQLQVAAKVPTAVGLAKKALKDGNAVVFSMWSTAEARTRERMLSTSKADASKEGSDSDDALDVDGEGFLSGPRMMVEHFLERHMTYHRPSGSEVRWAKALVQPLQKELATLDLPPNPLDTLIDELGGPTKVAEMTGRSHRQERVGRNLEYVKRTCSMPKGASASAVVDAEQVNLQEQLAFQTGQKQVAVITEAASAGISLHSDRRYKQNGYVPKPRVMITVELPWAGDKAKQQFGRIHRSNQLFPPSFQLVITELAGEVRFVSAVTRRLILLGAMTKGDRSSSEALDALGDFDVHNRHGAYALEALCECLRSGSFRGSEGDLLCLKGAGRQWSSWAAFAKDASNKLKAIDFKLGFAERRQAGQSALQDPRAISRFLNRLLMLEVHLQKALFEAFFMLYRAAAEADQVSGEYADGAEQLHLLHGRRVRSLKVKSQEVVHKAADTGAATNYVQVRIDRGVSWEEAQEAARKSARGHPLEGFYLYSPPGKAGKEAVLVLARPESDLFENAQGSSGNCGLLVLRPHLGLSKRFAGKPVNAASLQQFKKCSTAASKHEAKMAWQRQFNASLNNCIHGQRGAECPEPGKCCLGSRIAEEHILTGNILSTWLQVASSLNAQRQTNDEVEHLVQRRMPMVRAVTDEHEVIVGVAVQSDAVEEVKYVLQALKAFPTASKVRSNKADADDDEQLSQAAHDKKNLIADQKRCHKFCQQILSDLSSASSRAWGTWCHVHHFLVKSGKASNAPEDLRAVQHAVGWLERAGAIQVDRKSRKTTLTGLCKDSSPTPNAWSAAMLGEEPADGADMLKSWHAVLDLASGGTSKEAVGLARIIARNAQLPQARLPNDTAKERAKKRRKEKLARARSSEPPLKKQKQA</sequence>
<evidence type="ECO:0000259" key="5">
    <source>
        <dbReference type="Pfam" id="PF25373"/>
    </source>
</evidence>
<organism evidence="6 7">
    <name type="scientific">Effrenium voratum</name>
    <dbReference type="NCBI Taxonomy" id="2562239"/>
    <lineage>
        <taxon>Eukaryota</taxon>
        <taxon>Sar</taxon>
        <taxon>Alveolata</taxon>
        <taxon>Dinophyceae</taxon>
        <taxon>Suessiales</taxon>
        <taxon>Symbiodiniaceae</taxon>
        <taxon>Effrenium</taxon>
    </lineage>
</organism>
<dbReference type="InterPro" id="IPR039187">
    <property type="entry name" value="SNO_AAA"/>
</dbReference>